<evidence type="ECO:0000313" key="2">
    <source>
        <dbReference type="EMBL" id="GAA3903352.1"/>
    </source>
</evidence>
<gene>
    <name evidence="2" type="ORF">GCM10022228_12030</name>
</gene>
<reference evidence="3" key="1">
    <citation type="journal article" date="2019" name="Int. J. Syst. Evol. Microbiol.">
        <title>The Global Catalogue of Microorganisms (GCM) 10K type strain sequencing project: providing services to taxonomists for standard genome sequencing and annotation.</title>
        <authorList>
            <consortium name="The Broad Institute Genomics Platform"/>
            <consortium name="The Broad Institute Genome Sequencing Center for Infectious Disease"/>
            <person name="Wu L."/>
            <person name="Ma J."/>
        </authorList>
    </citation>
    <scope>NUCLEOTIDE SEQUENCE [LARGE SCALE GENOMIC DNA]</scope>
    <source>
        <strain evidence="3">JCM 16914</strain>
    </source>
</reference>
<accession>A0ABP7LJW4</accession>
<dbReference type="EMBL" id="BAAAZT010000058">
    <property type="protein sequence ID" value="GAA3903352.1"/>
    <property type="molecule type" value="Genomic_DNA"/>
</dbReference>
<name>A0ABP7LJW4_9GAMM</name>
<proteinExistence type="predicted"/>
<dbReference type="Proteomes" id="UP001500133">
    <property type="component" value="Unassembled WGS sequence"/>
</dbReference>
<sequence length="1785" mass="196938">MKRLIMFFAFVLPVSVAGQSVPELYPYGADPLVARERAGQAPRLIWEHAARLDQVKNARVKLSAGETATFALDAQGHLRLQTQNDQPPPLLWLSRDGQLWRQAAWTPSGERDEWLHVQDTPSPLLARLEAETALNGRLFVAALDAADPPRTFHDIAPSSSAASQTLVDDDGQRRTVQRLVPGEVLEWPVEGLAVLAVASRPLQPTDQAQYVLQQYVLEWAVDGAPWQPLRVDRAGVSARYQIADSVRLHGGMDRYYLALSEGAHRLKLKASQPLLVRLEQATGRYALDANVPGPTAAALARGLVQSPLTAHGEPLAAVDALRRSNHIEGAAGTALGFLQRPRLEQGANAFPGARPEGPGQALSRNIERRQRFFRNLYPDAHAQKASRTMHTAWFATTSPLDIASEARYYLREGVLERLGHGLFTTLDTAPRVYPVPARAGPSRLRLAVARLMPPWMPQTATLWVQFDDEPAQRLSLTAPAWPVARPGPEDAALSQCKGALNMPPTLGGRFTAERTPGHYWPTASVTLPLPARIDKVRVWSDTALPVALQYRAGQPFAVGEHAYRTLVEKRPSRSLVERLHQALLAVPKPDSAPLPFAPTPARALENQWYPMLRYLHAAQAAYLDGARAEALPAAARLDARLSQAQRQAARENWTGVIEALGRAGYGQHPQAYRLSQRALEKLGEHYLAGQQRTATAVFAPSAPAKRQATEDLLAEYAGSQAWARQVALLAARFLREGDSALLAPLGQALHRAGNSLWASQLGVLIAREGKAPAWLPEAAEAAGWIHTADRAERTVSRQALRRGNRAARRGDAAKAMAHWRRAGAAGRKRMARMRKARAIARALGSAQPTCRLAGVARWLEWSLSAEQSFAWASLNQRLERSQGFSTLFSEVTRKPLALPHASAEAPLELEVVGPTVLRAQLRRVAPKSREAGEIDWLSVELVDAAGKTTARKKPLLAQAKNAYLAPINRNTEIAIGEDTLINVPPGLHRVRLRPQAHAYLTRLWQWRPTHPWAVLPPVTPLALKHLLRAPAEQARFVAATEPGYFQVQGGDIAPLPIMPPAQRYTRGLADSEAADLKGMLASLVFPDPAKAAGPAAGPTRWPPGSYAVPVDEAVTADVPESPAQAYAQAVTWLWRLEHSPDLLDLAIARLAQLAEAHAEVAAIRQLVNRRLQGYRWERMTSSFESAGVRRMPLQAQMYSPFRRVRQALLPGFSPSAMLLSGKDIEGAAFFTPEPTTVEVRLAQRVLPHAATAPAAVLMQLDDRTPRRVRLASGERVQRIHVDAGQHALRLWLDTPRQQQFVTAKLTQGERRAPLLDEQTRRYHIAAPGRPASFYVQGPAWVRVDEWSSHGRATSYRFVAPGWQSLSFRAEKHSDRYYRLSVLRQAPAPGPLEPSVLQARLAAPAKGPAPPPRPAPPVTWQLQDHASPGAGLNSFGGYVSMAERIGTPEGDVTPAQASRAVETGIRYRFRQPERRLFSRSDLLLRRREGGGETLGAKQWVDFYPEDSRWQLGFFGEAYLQPGRNDPGTGDYPWSARLQGSAERLFRLSPTLRHKAGIALHQRWLSLDAVPEDALADIDIDVFSPYKRDHMRRLKLSDRLTWSPREDQRAYLEGTLVSNASLNPFDPDYAEISAGARQLFGGVSGEAGVRWRHYFNDADRDASADRQRLFVGTRLLSFNRGANALTLRAEGVYDVERGAFGFQLGIEFEANEGRLSPARRPDELAFLPLRRALQRERVDVNRLIPQYRSERAPSERATGTRDAVPAFQKAPKTGAAVQQDEVPPGKM</sequence>
<evidence type="ECO:0000256" key="1">
    <source>
        <dbReference type="SAM" id="MobiDB-lite"/>
    </source>
</evidence>
<keyword evidence="3" id="KW-1185">Reference proteome</keyword>
<comment type="caution">
    <text evidence="2">The sequence shown here is derived from an EMBL/GenBank/DDBJ whole genome shotgun (WGS) entry which is preliminary data.</text>
</comment>
<organism evidence="2 3">
    <name type="scientific">Halomonas cibimaris</name>
    <dbReference type="NCBI Taxonomy" id="657012"/>
    <lineage>
        <taxon>Bacteria</taxon>
        <taxon>Pseudomonadati</taxon>
        <taxon>Pseudomonadota</taxon>
        <taxon>Gammaproteobacteria</taxon>
        <taxon>Oceanospirillales</taxon>
        <taxon>Halomonadaceae</taxon>
        <taxon>Halomonas</taxon>
    </lineage>
</organism>
<evidence type="ECO:0000313" key="3">
    <source>
        <dbReference type="Proteomes" id="UP001500133"/>
    </source>
</evidence>
<feature type="region of interest" description="Disordered" evidence="1">
    <location>
        <begin position="1747"/>
        <end position="1785"/>
    </location>
</feature>
<protein>
    <submittedName>
        <fullName evidence="2">Uncharacterized protein</fullName>
    </submittedName>
</protein>